<feature type="compositionally biased region" description="Basic and acidic residues" evidence="1">
    <location>
        <begin position="106"/>
        <end position="129"/>
    </location>
</feature>
<keyword evidence="4" id="KW-1185">Reference proteome</keyword>
<accession>A0ABY3YRY3</accession>
<reference evidence="3 4" key="1">
    <citation type="journal article" date="2018" name="Int. J. Syst. Evol. Microbiol.">
        <title>Zhouia spongiae sp. nov., isolated from a marine sponge.</title>
        <authorList>
            <person name="Zhuang L."/>
            <person name="Lin B."/>
            <person name="Qin F."/>
            <person name="Luo L."/>
        </authorList>
    </citation>
    <scope>NUCLEOTIDE SEQUENCE [LARGE SCALE GENOMIC DNA]</scope>
    <source>
        <strain evidence="3 4">HN-Y44</strain>
    </source>
</reference>
<feature type="transmembrane region" description="Helical" evidence="2">
    <location>
        <begin position="12"/>
        <end position="35"/>
    </location>
</feature>
<dbReference type="EMBL" id="CP094326">
    <property type="protein sequence ID" value="UNZ00285.1"/>
    <property type="molecule type" value="Genomic_DNA"/>
</dbReference>
<sequence length="274" mass="29644">MSLVDTTHKRKSLAITTSLLVALLLLMFYVGLSYLDPPVENGITVNFGTTDYGSGNRQPAERVKTAPQPVQEQPEEVKPVESEKQMEDVVTSNDEEAPVIPPKKSTPKETPKTEPKKEEVKKVVEEPKKPSRSTTDALSSIINGPKNDGKASGSEGDDHVAGDKGRPDGNPYASSYFGSGSGSGVGYGLNGRSLVSKEKFIQDCNESGRVVVQIEVDRSGKVIRATPGVKGTTNNHPCLLEPAKRTAMSHRWNLDQEAPSRQIGFVVVNFRLGE</sequence>
<keyword evidence="2" id="KW-0812">Transmembrane</keyword>
<feature type="compositionally biased region" description="Basic and acidic residues" evidence="1">
    <location>
        <begin position="156"/>
        <end position="167"/>
    </location>
</feature>
<gene>
    <name evidence="3" type="ORF">MQE36_08075</name>
</gene>
<keyword evidence="2" id="KW-0472">Membrane</keyword>
<evidence type="ECO:0000256" key="1">
    <source>
        <dbReference type="SAM" id="MobiDB-lite"/>
    </source>
</evidence>
<dbReference type="RefSeq" id="WP_242938652.1">
    <property type="nucleotide sequence ID" value="NZ_CP094326.1"/>
</dbReference>
<name>A0ABY3YRY3_9FLAO</name>
<evidence type="ECO:0000313" key="4">
    <source>
        <dbReference type="Proteomes" id="UP000829476"/>
    </source>
</evidence>
<proteinExistence type="predicted"/>
<feature type="region of interest" description="Disordered" evidence="1">
    <location>
        <begin position="51"/>
        <end position="175"/>
    </location>
</feature>
<evidence type="ECO:0000313" key="3">
    <source>
        <dbReference type="EMBL" id="UNZ00285.1"/>
    </source>
</evidence>
<dbReference type="Proteomes" id="UP000829476">
    <property type="component" value="Chromosome"/>
</dbReference>
<protein>
    <submittedName>
        <fullName evidence="3">Energy transducer TonB</fullName>
    </submittedName>
</protein>
<keyword evidence="2" id="KW-1133">Transmembrane helix</keyword>
<evidence type="ECO:0000256" key="2">
    <source>
        <dbReference type="SAM" id="Phobius"/>
    </source>
</evidence>
<feature type="compositionally biased region" description="Polar residues" evidence="1">
    <location>
        <begin position="132"/>
        <end position="142"/>
    </location>
</feature>
<organism evidence="3 4">
    <name type="scientific">Zhouia spongiae</name>
    <dbReference type="NCBI Taxonomy" id="2202721"/>
    <lineage>
        <taxon>Bacteria</taxon>
        <taxon>Pseudomonadati</taxon>
        <taxon>Bacteroidota</taxon>
        <taxon>Flavobacteriia</taxon>
        <taxon>Flavobacteriales</taxon>
        <taxon>Flavobacteriaceae</taxon>
        <taxon>Zhouia</taxon>
    </lineage>
</organism>
<feature type="compositionally biased region" description="Basic and acidic residues" evidence="1">
    <location>
        <begin position="75"/>
        <end position="87"/>
    </location>
</feature>